<organism evidence="2 3">
    <name type="scientific">Arachidicoccus soli</name>
    <dbReference type="NCBI Taxonomy" id="2341117"/>
    <lineage>
        <taxon>Bacteria</taxon>
        <taxon>Pseudomonadati</taxon>
        <taxon>Bacteroidota</taxon>
        <taxon>Chitinophagia</taxon>
        <taxon>Chitinophagales</taxon>
        <taxon>Chitinophagaceae</taxon>
        <taxon>Arachidicoccus</taxon>
    </lineage>
</organism>
<dbReference type="OrthoDB" id="668972at2"/>
<keyword evidence="1" id="KW-0732">Signal</keyword>
<feature type="signal peptide" evidence="1">
    <location>
        <begin position="1"/>
        <end position="20"/>
    </location>
</feature>
<sequence>MKFLLTGLLSICLSFSMANAQIRNVPTEVKSTIHLQFPNAKHIDYSDYLAYYQVKFINNDSATTVIITNKGKIKATSVSMKYDDLPSAVKDGFKKSKYADWKVKDVARYYQPDQPMQYEINASGESFLSKKNLFFSRDGQLLSDKQVL</sequence>
<keyword evidence="3" id="KW-1185">Reference proteome</keyword>
<dbReference type="Proteomes" id="UP000266118">
    <property type="component" value="Chromosome"/>
</dbReference>
<protein>
    <submittedName>
        <fullName evidence="2">Uncharacterized protein</fullName>
    </submittedName>
</protein>
<reference evidence="2 3" key="1">
    <citation type="submission" date="2018-09" db="EMBL/GenBank/DDBJ databases">
        <title>Arachidicoccus sp. nov., a bacterium isolated from soil.</title>
        <authorList>
            <person name="Weon H.-Y."/>
            <person name="Kwon S.-W."/>
            <person name="Lee S.A."/>
        </authorList>
    </citation>
    <scope>NUCLEOTIDE SEQUENCE [LARGE SCALE GENOMIC DNA]</scope>
    <source>
        <strain evidence="2 3">KIS59-12</strain>
    </source>
</reference>
<proteinExistence type="predicted"/>
<evidence type="ECO:0000256" key="1">
    <source>
        <dbReference type="SAM" id="SignalP"/>
    </source>
</evidence>
<dbReference type="SUPFAM" id="SSF160574">
    <property type="entry name" value="BT0923-like"/>
    <property type="match status" value="1"/>
</dbReference>
<gene>
    <name evidence="2" type="ORF">D6B99_01010</name>
</gene>
<dbReference type="RefSeq" id="WP_119984231.1">
    <property type="nucleotide sequence ID" value="NZ_CP032489.1"/>
</dbReference>
<dbReference type="KEGG" id="ark:D6B99_01010"/>
<dbReference type="EMBL" id="CP032489">
    <property type="protein sequence ID" value="AYD46323.1"/>
    <property type="molecule type" value="Genomic_DNA"/>
</dbReference>
<evidence type="ECO:0000313" key="3">
    <source>
        <dbReference type="Proteomes" id="UP000266118"/>
    </source>
</evidence>
<accession>A0A386HKS0</accession>
<dbReference type="AlphaFoldDB" id="A0A386HKS0"/>
<dbReference type="Gene3D" id="3.10.450.360">
    <property type="match status" value="1"/>
</dbReference>
<name>A0A386HKS0_9BACT</name>
<feature type="chain" id="PRO_5017424536" evidence="1">
    <location>
        <begin position="21"/>
        <end position="148"/>
    </location>
</feature>
<evidence type="ECO:0000313" key="2">
    <source>
        <dbReference type="EMBL" id="AYD46323.1"/>
    </source>
</evidence>